<feature type="compositionally biased region" description="Polar residues" evidence="1">
    <location>
        <begin position="130"/>
        <end position="142"/>
    </location>
</feature>
<reference evidence="2" key="2">
    <citation type="submission" date="2014-07" db="EMBL/GenBank/DDBJ databases">
        <authorList>
            <person name="Hull J."/>
        </authorList>
    </citation>
    <scope>NUCLEOTIDE SEQUENCE</scope>
</reference>
<organism evidence="2">
    <name type="scientific">Lygus hesperus</name>
    <name type="common">Western plant bug</name>
    <dbReference type="NCBI Taxonomy" id="30085"/>
    <lineage>
        <taxon>Eukaryota</taxon>
        <taxon>Metazoa</taxon>
        <taxon>Ecdysozoa</taxon>
        <taxon>Arthropoda</taxon>
        <taxon>Hexapoda</taxon>
        <taxon>Insecta</taxon>
        <taxon>Pterygota</taxon>
        <taxon>Neoptera</taxon>
        <taxon>Paraneoptera</taxon>
        <taxon>Hemiptera</taxon>
        <taxon>Heteroptera</taxon>
        <taxon>Panheteroptera</taxon>
        <taxon>Cimicomorpha</taxon>
        <taxon>Miridae</taxon>
        <taxon>Mirini</taxon>
        <taxon>Lygus</taxon>
    </lineage>
</organism>
<gene>
    <name evidence="2" type="ORF">CM83_91128</name>
</gene>
<dbReference type="AlphaFoldDB" id="A0A0A9WQF5"/>
<protein>
    <submittedName>
        <fullName evidence="2">Uncharacterized protein</fullName>
    </submittedName>
</protein>
<name>A0A0A9WQF5_LYGHE</name>
<feature type="non-terminal residue" evidence="2">
    <location>
        <position position="329"/>
    </location>
</feature>
<feature type="region of interest" description="Disordered" evidence="1">
    <location>
        <begin position="121"/>
        <end position="143"/>
    </location>
</feature>
<feature type="compositionally biased region" description="Basic and acidic residues" evidence="1">
    <location>
        <begin position="178"/>
        <end position="192"/>
    </location>
</feature>
<proteinExistence type="predicted"/>
<sequence>MAPVLKMYPGKKSKLSLKVPPISTFRKEDSFDRLFSKRRATAHVFSSSSEASGSISRLELITPETVNYDQSKPKFFTKSSSEESHSATPKGIKKRPIRKKINSPFETLEKIINLKLKKSSKKDELLKPVSESTPAKCSSDSTLGLGDQFARLRVRDSTSMFPSPIAMASQSSSPVRTRTPEKGDDQLEEPRESSYGGVNSAFGSTFVIAPSPILDCSTSKDAADPLSEMCGETSNVDRLAVSSGDVQQSAISPQQSASKDLASCFRISRASGDHAPFLGFDSAEIVTPQLLKKRHDWLHKLKTCEMVEATPRRAVSMHDIILEKGRISD</sequence>
<dbReference type="EMBL" id="GBHO01034871">
    <property type="protein sequence ID" value="JAG08733.1"/>
    <property type="molecule type" value="Transcribed_RNA"/>
</dbReference>
<reference evidence="2" key="1">
    <citation type="journal article" date="2014" name="PLoS ONE">
        <title>Transcriptome-Based Identification of ABC Transporters in the Western Tarnished Plant Bug Lygus hesperus.</title>
        <authorList>
            <person name="Hull J.J."/>
            <person name="Chaney K."/>
            <person name="Geib S.M."/>
            <person name="Fabrick J.A."/>
            <person name="Brent C.S."/>
            <person name="Walsh D."/>
            <person name="Lavine L.C."/>
        </authorList>
    </citation>
    <scope>NUCLEOTIDE SEQUENCE</scope>
</reference>
<accession>A0A0A9WQF5</accession>
<evidence type="ECO:0000313" key="2">
    <source>
        <dbReference type="EMBL" id="JAG08733.1"/>
    </source>
</evidence>
<feature type="region of interest" description="Disordered" evidence="1">
    <location>
        <begin position="161"/>
        <end position="195"/>
    </location>
</feature>
<evidence type="ECO:0000256" key="1">
    <source>
        <dbReference type="SAM" id="MobiDB-lite"/>
    </source>
</evidence>
<feature type="region of interest" description="Disordered" evidence="1">
    <location>
        <begin position="71"/>
        <end position="99"/>
    </location>
</feature>